<accession>A0ABP9J812</accession>
<feature type="transmembrane region" description="Helical" evidence="1">
    <location>
        <begin position="197"/>
        <end position="217"/>
    </location>
</feature>
<name>A0ABP9J812_9ACTN</name>
<dbReference type="Proteomes" id="UP001501759">
    <property type="component" value="Unassembled WGS sequence"/>
</dbReference>
<evidence type="ECO:0000313" key="3">
    <source>
        <dbReference type="Proteomes" id="UP001501759"/>
    </source>
</evidence>
<keyword evidence="1" id="KW-1133">Transmembrane helix</keyword>
<proteinExistence type="predicted"/>
<keyword evidence="1" id="KW-0812">Transmembrane</keyword>
<reference evidence="3" key="1">
    <citation type="journal article" date="2019" name="Int. J. Syst. Evol. Microbiol.">
        <title>The Global Catalogue of Microorganisms (GCM) 10K type strain sequencing project: providing services to taxonomists for standard genome sequencing and annotation.</title>
        <authorList>
            <consortium name="The Broad Institute Genomics Platform"/>
            <consortium name="The Broad Institute Genome Sequencing Center for Infectious Disease"/>
            <person name="Wu L."/>
            <person name="Ma J."/>
        </authorList>
    </citation>
    <scope>NUCLEOTIDE SEQUENCE [LARGE SCALE GENOMIC DNA]</scope>
    <source>
        <strain evidence="3">JCM 18409</strain>
    </source>
</reference>
<keyword evidence="3" id="KW-1185">Reference proteome</keyword>
<organism evidence="2 3">
    <name type="scientific">Streptomyces siamensis</name>
    <dbReference type="NCBI Taxonomy" id="1274986"/>
    <lineage>
        <taxon>Bacteria</taxon>
        <taxon>Bacillati</taxon>
        <taxon>Actinomycetota</taxon>
        <taxon>Actinomycetes</taxon>
        <taxon>Kitasatosporales</taxon>
        <taxon>Streptomycetaceae</taxon>
        <taxon>Streptomyces</taxon>
    </lineage>
</organism>
<feature type="transmembrane region" description="Helical" evidence="1">
    <location>
        <begin position="223"/>
        <end position="240"/>
    </location>
</feature>
<comment type="caution">
    <text evidence="2">The sequence shown here is derived from an EMBL/GenBank/DDBJ whole genome shotgun (WGS) entry which is preliminary data.</text>
</comment>
<dbReference type="RefSeq" id="WP_345654350.1">
    <property type="nucleotide sequence ID" value="NZ_BAABKB010000021.1"/>
</dbReference>
<protein>
    <submittedName>
        <fullName evidence="2">Uncharacterized protein</fullName>
    </submittedName>
</protein>
<evidence type="ECO:0000313" key="2">
    <source>
        <dbReference type="EMBL" id="GAA5021814.1"/>
    </source>
</evidence>
<evidence type="ECO:0000256" key="1">
    <source>
        <dbReference type="SAM" id="Phobius"/>
    </source>
</evidence>
<sequence length="256" mass="28483">MGRATQAAMAASVSFQEQLERLAEAVYGPQLDSLGLGRRELREQSIEELEASLERVNDAMAHPESFGVFHAKVSAEAGLIITQSGSEGHVTLGIMPLLLQRKRLLLERIKELRPQEQLASVRRDVLENVVDSDLKEQVLTLIDDRLAAEKELSAQLDKESKALERTAEVRAAQMRLDVELKERRSEIYKSLLERETVAGLIGPILLLLLAVSLIIAMFTQTQITTTVSNSFLLVLGYFFGQTTNRKGKRSKRGASQ</sequence>
<gene>
    <name evidence="2" type="ORF">GCM10023335_53170</name>
</gene>
<keyword evidence="1" id="KW-0472">Membrane</keyword>
<dbReference type="EMBL" id="BAABKB010000021">
    <property type="protein sequence ID" value="GAA5021814.1"/>
    <property type="molecule type" value="Genomic_DNA"/>
</dbReference>